<dbReference type="EMBL" id="MLJW01000709">
    <property type="protein sequence ID" value="OIQ83369.1"/>
    <property type="molecule type" value="Genomic_DNA"/>
</dbReference>
<dbReference type="EC" id="3.1.3.16" evidence="2"/>
<proteinExistence type="predicted"/>
<dbReference type="SUPFAM" id="SSF81606">
    <property type="entry name" value="PP2C-like"/>
    <property type="match status" value="1"/>
</dbReference>
<dbReference type="PANTHER" id="PTHR47992">
    <property type="entry name" value="PROTEIN PHOSPHATASE"/>
    <property type="match status" value="1"/>
</dbReference>
<dbReference type="SMART" id="SM00331">
    <property type="entry name" value="PP2C_SIG"/>
    <property type="match status" value="1"/>
</dbReference>
<organism evidence="2">
    <name type="scientific">mine drainage metagenome</name>
    <dbReference type="NCBI Taxonomy" id="410659"/>
    <lineage>
        <taxon>unclassified sequences</taxon>
        <taxon>metagenomes</taxon>
        <taxon>ecological metagenomes</taxon>
    </lineage>
</organism>
<gene>
    <name evidence="2" type="primary">stp_22</name>
    <name evidence="2" type="ORF">GALL_348240</name>
</gene>
<comment type="caution">
    <text evidence="2">The sequence shown here is derived from an EMBL/GenBank/DDBJ whole genome shotgun (WGS) entry which is preliminary data.</text>
</comment>
<reference evidence="2" key="1">
    <citation type="submission" date="2016-10" db="EMBL/GenBank/DDBJ databases">
        <title>Sequence of Gallionella enrichment culture.</title>
        <authorList>
            <person name="Poehlein A."/>
            <person name="Muehling M."/>
            <person name="Daniel R."/>
        </authorList>
    </citation>
    <scope>NUCLEOTIDE SEQUENCE</scope>
</reference>
<dbReference type="Pfam" id="PF13672">
    <property type="entry name" value="PP2C_2"/>
    <property type="match status" value="1"/>
</dbReference>
<dbReference type="CDD" id="cd00143">
    <property type="entry name" value="PP2Cc"/>
    <property type="match status" value="1"/>
</dbReference>
<dbReference type="GO" id="GO:0004722">
    <property type="term" value="F:protein serine/threonine phosphatase activity"/>
    <property type="evidence" value="ECO:0007669"/>
    <property type="project" value="UniProtKB-EC"/>
</dbReference>
<evidence type="ECO:0000313" key="2">
    <source>
        <dbReference type="EMBL" id="OIQ83369.1"/>
    </source>
</evidence>
<dbReference type="InterPro" id="IPR036457">
    <property type="entry name" value="PPM-type-like_dom_sf"/>
</dbReference>
<name>A0A1J5QIJ8_9ZZZZ</name>
<evidence type="ECO:0000259" key="1">
    <source>
        <dbReference type="PROSITE" id="PS51746"/>
    </source>
</evidence>
<keyword evidence="2" id="KW-0378">Hydrolase</keyword>
<accession>A0A1J5QIJ8</accession>
<dbReference type="NCBIfam" id="NF033484">
    <property type="entry name" value="Stp1_PP2C_phos"/>
    <property type="match status" value="1"/>
</dbReference>
<dbReference type="InterPro" id="IPR001932">
    <property type="entry name" value="PPM-type_phosphatase-like_dom"/>
</dbReference>
<dbReference type="AlphaFoldDB" id="A0A1J5QIJ8"/>
<dbReference type="Gene3D" id="3.60.40.10">
    <property type="entry name" value="PPM-type phosphatase domain"/>
    <property type="match status" value="1"/>
</dbReference>
<protein>
    <submittedName>
        <fullName evidence="2">Serine/threonine phosphatase stp</fullName>
        <ecNumber evidence="2">3.1.3.16</ecNumber>
    </submittedName>
</protein>
<dbReference type="PROSITE" id="PS51746">
    <property type="entry name" value="PPM_2"/>
    <property type="match status" value="1"/>
</dbReference>
<feature type="domain" description="PPM-type phosphatase" evidence="1">
    <location>
        <begin position="15"/>
        <end position="256"/>
    </location>
</feature>
<dbReference type="SMART" id="SM00332">
    <property type="entry name" value="PP2Cc"/>
    <property type="match status" value="1"/>
</dbReference>
<sequence length="262" mass="27881">MASLAASKPYATRLEMASCTDMGRVREHNEDAIACDPMAGVAVLADGMGGYAAGEVASGVAAAQINADLSRMKAEYPRISAMDLSNAMRESILRVNSQIYRSAKQDLRYSGMGTTLVAAAFTGNVVVLGHAGDSRAYLLRQRRLAQITKDHSLLQEQIDMGLVRGEEESAKAVKNLVTRALGVDLALEPELGMHPVLAGDQILLCSDGLSDMLSDNSIQTILNDYEGAPAAAARRLVQEANLAGGRDNISVIIVLVHPDSRE</sequence>
<dbReference type="InterPro" id="IPR015655">
    <property type="entry name" value="PP2C"/>
</dbReference>